<proteinExistence type="predicted"/>
<evidence type="ECO:0000313" key="2">
    <source>
        <dbReference type="Proteomes" id="UP000050396"/>
    </source>
</evidence>
<comment type="caution">
    <text evidence="1">The sequence shown here is derived from an EMBL/GenBank/DDBJ whole genome shotgun (WGS) entry which is preliminary data.</text>
</comment>
<gene>
    <name evidence="1" type="ORF">ALO55_04414</name>
</gene>
<dbReference type="AlphaFoldDB" id="A0ABD4BLD3"/>
<dbReference type="Proteomes" id="UP000050396">
    <property type="component" value="Unassembled WGS sequence"/>
</dbReference>
<accession>A0ABD4BLD3</accession>
<name>A0ABD4BLD3_PSESH</name>
<reference evidence="1 2" key="1">
    <citation type="submission" date="2015-09" db="EMBL/GenBank/DDBJ databases">
        <title>Genome announcement of multiple Pseudomonas syringae strains.</title>
        <authorList>
            <person name="Thakur S."/>
            <person name="Wang P.W."/>
            <person name="Gong Y."/>
            <person name="Weir B.S."/>
            <person name="Guttman D.S."/>
        </authorList>
    </citation>
    <scope>NUCLEOTIDE SEQUENCE [LARGE SCALE GENOMIC DNA]</scope>
    <source>
        <strain evidence="1 2">ICMP2740</strain>
    </source>
</reference>
<organism evidence="1 2">
    <name type="scientific">Pseudomonas savastanoi pv. phaseolicola</name>
    <name type="common">Pseudomonas syringae pv. phaseolicola</name>
    <dbReference type="NCBI Taxonomy" id="319"/>
    <lineage>
        <taxon>Bacteria</taxon>
        <taxon>Pseudomonadati</taxon>
        <taxon>Pseudomonadota</taxon>
        <taxon>Gammaproteobacteria</taxon>
        <taxon>Pseudomonadales</taxon>
        <taxon>Pseudomonadaceae</taxon>
        <taxon>Pseudomonas</taxon>
    </lineage>
</organism>
<sequence length="93" mass="11005">MIAKTHLAKHKKISRRNLISRLIPYGFIECMTLRCFAEYVCDYYPGPCELVYIRDKLEECLDKHDNGSSWFEDLRSMKNEIEDSTCQIGYNFV</sequence>
<dbReference type="EMBL" id="LJQZ01000052">
    <property type="protein sequence ID" value="KPY20781.1"/>
    <property type="molecule type" value="Genomic_DNA"/>
</dbReference>
<evidence type="ECO:0000313" key="1">
    <source>
        <dbReference type="EMBL" id="KPY20781.1"/>
    </source>
</evidence>
<protein>
    <submittedName>
        <fullName evidence="1">Uncharacterized protein</fullName>
    </submittedName>
</protein>